<dbReference type="EMBL" id="CP023401">
    <property type="protein sequence ID" value="ATC36537.1"/>
    <property type="molecule type" value="Genomic_DNA"/>
</dbReference>
<dbReference type="Proteomes" id="UP000190057">
    <property type="component" value="Chromosome"/>
</dbReference>
<evidence type="ECO:0000313" key="2">
    <source>
        <dbReference type="Proteomes" id="UP000190057"/>
    </source>
</evidence>
<keyword evidence="2" id="KW-1185">Reference proteome</keyword>
<sequence>MILFCNMKKLILLFTLFAFVYKAQTIFYFENKQNQRDSILIFTDKELSKDFKPIKSIRTKLNDEKKLNFFDNQVKYLAIKCKEAGGNAVYINWIEDISFNQFVMKAVVYQIPIEKFFNKVNDKNIETELLLYRPKYYTGLTSIFKVVEIFIDGDKLDFSKGSIFHKKIDVSSLLIEIPKYNYSKKIDIIQNKINYVKLMLIPQQTDFTGGGNQIVIPLGSNTVLLEPVSEIQAEVELDNMLNK</sequence>
<evidence type="ECO:0000313" key="1">
    <source>
        <dbReference type="EMBL" id="ATC36537.1"/>
    </source>
</evidence>
<accession>A0ABM6MTQ3</accession>
<reference evidence="1 2" key="1">
    <citation type="submission" date="2017-09" db="EMBL/GenBank/DDBJ databases">
        <title>Complete circularized genomes of four mosquito-derived Elizabethkingia anophelis isolates.</title>
        <authorList>
            <person name="Nicholson A.C."/>
            <person name="Xu J."/>
        </authorList>
    </citation>
    <scope>NUCLEOTIDE SEQUENCE [LARGE SCALE GENOMIC DNA]</scope>
    <source>
        <strain evidence="1 2">R26</strain>
    </source>
</reference>
<name>A0ABM6MTQ3_9FLAO</name>
<proteinExistence type="predicted"/>
<protein>
    <submittedName>
        <fullName evidence="1">Uncharacterized protein</fullName>
    </submittedName>
</protein>
<organism evidence="1 2">
    <name type="scientific">Elizabethkingia anophelis R26</name>
    <dbReference type="NCBI Taxonomy" id="1246994"/>
    <lineage>
        <taxon>Bacteria</taxon>
        <taxon>Pseudomonadati</taxon>
        <taxon>Bacteroidota</taxon>
        <taxon>Flavobacteriia</taxon>
        <taxon>Flavobacteriales</taxon>
        <taxon>Weeksellaceae</taxon>
        <taxon>Elizabethkingia</taxon>
    </lineage>
</organism>
<gene>
    <name evidence="1" type="ORF">BAZ09_010070</name>
</gene>